<protein>
    <submittedName>
        <fullName evidence="1">Uncharacterized protein</fullName>
    </submittedName>
</protein>
<evidence type="ECO:0000313" key="1">
    <source>
        <dbReference type="EMBL" id="KDP33263.1"/>
    </source>
</evidence>
<dbReference type="AlphaFoldDB" id="A0A067KE63"/>
<reference evidence="1 2" key="1">
    <citation type="journal article" date="2014" name="PLoS ONE">
        <title>Global Analysis of Gene Expression Profiles in Physic Nut (Jatropha curcas L.) Seedlings Exposed to Salt Stress.</title>
        <authorList>
            <person name="Zhang L."/>
            <person name="Zhang C."/>
            <person name="Wu P."/>
            <person name="Chen Y."/>
            <person name="Li M."/>
            <person name="Jiang H."/>
            <person name="Wu G."/>
        </authorList>
    </citation>
    <scope>NUCLEOTIDE SEQUENCE [LARGE SCALE GENOMIC DNA]</scope>
    <source>
        <strain evidence="2">cv. GZQX0401</strain>
        <tissue evidence="1">Young leaves</tissue>
    </source>
</reference>
<keyword evidence="2" id="KW-1185">Reference proteome</keyword>
<evidence type="ECO:0000313" key="2">
    <source>
        <dbReference type="Proteomes" id="UP000027138"/>
    </source>
</evidence>
<name>A0A067KE63_JATCU</name>
<gene>
    <name evidence="1" type="ORF">JCGZ_13103</name>
</gene>
<dbReference type="Proteomes" id="UP000027138">
    <property type="component" value="Unassembled WGS sequence"/>
</dbReference>
<dbReference type="EMBL" id="KK914549">
    <property type="protein sequence ID" value="KDP33263.1"/>
    <property type="molecule type" value="Genomic_DNA"/>
</dbReference>
<proteinExistence type="predicted"/>
<organism evidence="1 2">
    <name type="scientific">Jatropha curcas</name>
    <name type="common">Barbados nut</name>
    <dbReference type="NCBI Taxonomy" id="180498"/>
    <lineage>
        <taxon>Eukaryota</taxon>
        <taxon>Viridiplantae</taxon>
        <taxon>Streptophyta</taxon>
        <taxon>Embryophyta</taxon>
        <taxon>Tracheophyta</taxon>
        <taxon>Spermatophyta</taxon>
        <taxon>Magnoliopsida</taxon>
        <taxon>eudicotyledons</taxon>
        <taxon>Gunneridae</taxon>
        <taxon>Pentapetalae</taxon>
        <taxon>rosids</taxon>
        <taxon>fabids</taxon>
        <taxon>Malpighiales</taxon>
        <taxon>Euphorbiaceae</taxon>
        <taxon>Crotonoideae</taxon>
        <taxon>Jatropheae</taxon>
        <taxon>Jatropha</taxon>
    </lineage>
</organism>
<sequence length="62" mass="7244">MESRVRLIGIDKEQNLNADHDPVMSNALMAVLKRAQTHQLIWISHHSTMELKGVRRTTWEIH</sequence>
<accession>A0A067KE63</accession>